<protein>
    <submittedName>
        <fullName evidence="4">Phospholipase A2, group IVB, putative</fullName>
    </submittedName>
</protein>
<dbReference type="SUPFAM" id="SSF51197">
    <property type="entry name" value="Clavaminate synthase-like"/>
    <property type="match status" value="1"/>
</dbReference>
<evidence type="ECO:0000256" key="2">
    <source>
        <dbReference type="SAM" id="SignalP"/>
    </source>
</evidence>
<dbReference type="Proteomes" id="UP000011083">
    <property type="component" value="Unassembled WGS sequence"/>
</dbReference>
<keyword evidence="5" id="KW-1185">Reference proteome</keyword>
<dbReference type="Gene3D" id="2.60.120.10">
    <property type="entry name" value="Jelly Rolls"/>
    <property type="match status" value="1"/>
</dbReference>
<organism evidence="4 5">
    <name type="scientific">Acanthamoeba castellanii (strain ATCC 30010 / Neff)</name>
    <dbReference type="NCBI Taxonomy" id="1257118"/>
    <lineage>
        <taxon>Eukaryota</taxon>
        <taxon>Amoebozoa</taxon>
        <taxon>Discosea</taxon>
        <taxon>Longamoebia</taxon>
        <taxon>Centramoebida</taxon>
        <taxon>Acanthamoebidae</taxon>
        <taxon>Acanthamoeba</taxon>
    </lineage>
</organism>
<dbReference type="InterPro" id="IPR003347">
    <property type="entry name" value="JmjC_dom"/>
</dbReference>
<dbReference type="InterPro" id="IPR041667">
    <property type="entry name" value="Cupin_8"/>
</dbReference>
<feature type="domain" description="JmjC" evidence="3">
    <location>
        <begin position="354"/>
        <end position="528"/>
    </location>
</feature>
<dbReference type="InterPro" id="IPR014710">
    <property type="entry name" value="RmlC-like_jellyroll"/>
</dbReference>
<dbReference type="OrthoDB" id="415358at2759"/>
<dbReference type="GeneID" id="14913249"/>
<dbReference type="Pfam" id="PF13621">
    <property type="entry name" value="Cupin_8"/>
    <property type="match status" value="1"/>
</dbReference>
<dbReference type="SMART" id="SM00558">
    <property type="entry name" value="JmjC"/>
    <property type="match status" value="1"/>
</dbReference>
<proteinExistence type="predicted"/>
<dbReference type="RefSeq" id="XP_004335048.1">
    <property type="nucleotide sequence ID" value="XM_004335000.1"/>
</dbReference>
<dbReference type="KEGG" id="acan:ACA1_097190"/>
<evidence type="ECO:0000313" key="5">
    <source>
        <dbReference type="Proteomes" id="UP000011083"/>
    </source>
</evidence>
<keyword evidence="2" id="KW-0732">Signal</keyword>
<accession>L8GIZ2</accession>
<dbReference type="EMBL" id="KB008103">
    <property type="protein sequence ID" value="ELR13035.1"/>
    <property type="molecule type" value="Genomic_DNA"/>
</dbReference>
<name>L8GIZ2_ACACF</name>
<evidence type="ECO:0000259" key="3">
    <source>
        <dbReference type="PROSITE" id="PS51184"/>
    </source>
</evidence>
<evidence type="ECO:0000256" key="1">
    <source>
        <dbReference type="SAM" id="MobiDB-lite"/>
    </source>
</evidence>
<dbReference type="PANTHER" id="PTHR12461:SF83">
    <property type="entry name" value="JMJC DOMAIN-CONTAINING PROTEIN"/>
    <property type="match status" value="1"/>
</dbReference>
<dbReference type="VEuPathDB" id="AmoebaDB:ACA1_097190"/>
<dbReference type="AlphaFoldDB" id="L8GIZ2"/>
<sequence length="569" mass="64035">MGRWLMLALALALAMLVLRPAAAAEVEYLLVSQPHDLLSTLGLASGAAAGAQPPVEHLLVLFPSSSSSTDGRDRQVERAQALGWALREEAPRVRVALWTTRGGGDDAAVAEGGGGDVLLSHPSKSSSSQKPRLHPRKPTNWLLTLHNKAVLFSRPQEDRECLLSPPPEEAEVSFYEGALDPWEDLLHWANTKCHTARLPNGQLTPQGEYKRRLSENLYEPAEGQTECEYVEGVPTRREFLDMVSHSKPVVFKGALHRESWPALHKWTNDYLSEQFGESRVHVKISPDGEFEGCEDAGLWEPTDFKPIPARVLAKLQSPDKVVVRPASIELRFSEFLELLKTEAKVSFYLEYCSIPSSLPRMMADIADGFAWADFLDRAMTNIWLGNGRTLGKLHFDPFDNLLCQISGSKELKLFPPYHNEELYEGHIREAVLSFDRDTSTFSRSVLTESTSMVMSPVDIVKPDLTRYPLFARAKPLQCNIHAGDVLYLPSFWWHEVQSRPDEHRRNVAVNFWYRPFLDKEFPCPSCRLFVSPHYDHLLHNLTPTHNNASATFAHHHLLPPHEPLLVGTA</sequence>
<reference evidence="4 5" key="1">
    <citation type="journal article" date="2013" name="Genome Biol.">
        <title>Genome of Acanthamoeba castellanii highlights extensive lateral gene transfer and early evolution of tyrosine kinase signaling.</title>
        <authorList>
            <person name="Clarke M."/>
            <person name="Lohan A.J."/>
            <person name="Liu B."/>
            <person name="Lagkouvardos I."/>
            <person name="Roy S."/>
            <person name="Zafar N."/>
            <person name="Bertelli C."/>
            <person name="Schilde C."/>
            <person name="Kianianmomeni A."/>
            <person name="Burglin T.R."/>
            <person name="Frech C."/>
            <person name="Turcotte B."/>
            <person name="Kopec K.O."/>
            <person name="Synnott J.M."/>
            <person name="Choo C."/>
            <person name="Paponov I."/>
            <person name="Finkler A."/>
            <person name="Soon Heng Tan C."/>
            <person name="Hutchins A.P."/>
            <person name="Weinmeier T."/>
            <person name="Rattei T."/>
            <person name="Chu J.S."/>
            <person name="Gimenez G."/>
            <person name="Irimia M."/>
            <person name="Rigden D.J."/>
            <person name="Fitzpatrick D.A."/>
            <person name="Lorenzo-Morales J."/>
            <person name="Bateman A."/>
            <person name="Chiu C.H."/>
            <person name="Tang P."/>
            <person name="Hegemann P."/>
            <person name="Fromm H."/>
            <person name="Raoult D."/>
            <person name="Greub G."/>
            <person name="Miranda-Saavedra D."/>
            <person name="Chen N."/>
            <person name="Nash P."/>
            <person name="Ginger M.L."/>
            <person name="Horn M."/>
            <person name="Schaap P."/>
            <person name="Caler L."/>
            <person name="Loftus B."/>
        </authorList>
    </citation>
    <scope>NUCLEOTIDE SEQUENCE [LARGE SCALE GENOMIC DNA]</scope>
    <source>
        <strain evidence="4 5">Neff</strain>
    </source>
</reference>
<feature type="compositionally biased region" description="Low complexity" evidence="1">
    <location>
        <begin position="120"/>
        <end position="130"/>
    </location>
</feature>
<dbReference type="OMA" id="YENIMVM"/>
<gene>
    <name evidence="4" type="ORF">ACA1_097190</name>
</gene>
<dbReference type="PANTHER" id="PTHR12461">
    <property type="entry name" value="HYPOXIA-INDUCIBLE FACTOR 1 ALPHA INHIBITOR-RELATED"/>
    <property type="match status" value="1"/>
</dbReference>
<feature type="signal peptide" evidence="2">
    <location>
        <begin position="1"/>
        <end position="23"/>
    </location>
</feature>
<dbReference type="PROSITE" id="PS51184">
    <property type="entry name" value="JMJC"/>
    <property type="match status" value="1"/>
</dbReference>
<evidence type="ECO:0000313" key="4">
    <source>
        <dbReference type="EMBL" id="ELR13035.1"/>
    </source>
</evidence>
<feature type="region of interest" description="Disordered" evidence="1">
    <location>
        <begin position="104"/>
        <end position="138"/>
    </location>
</feature>
<feature type="chain" id="PRO_5003989797" evidence="2">
    <location>
        <begin position="24"/>
        <end position="569"/>
    </location>
</feature>